<dbReference type="Proteomes" id="UP000257109">
    <property type="component" value="Unassembled WGS sequence"/>
</dbReference>
<comment type="caution">
    <text evidence="3">The sequence shown here is derived from an EMBL/GenBank/DDBJ whole genome shotgun (WGS) entry which is preliminary data.</text>
</comment>
<feature type="transmembrane region" description="Helical" evidence="2">
    <location>
        <begin position="193"/>
        <end position="213"/>
    </location>
</feature>
<dbReference type="AlphaFoldDB" id="A0A371EL41"/>
<feature type="compositionally biased region" description="Polar residues" evidence="1">
    <location>
        <begin position="1"/>
        <end position="18"/>
    </location>
</feature>
<evidence type="ECO:0000256" key="2">
    <source>
        <dbReference type="SAM" id="Phobius"/>
    </source>
</evidence>
<sequence length="244" mass="27310">MSSSSSTNPKPELNSTLNIPPDPGNTFQSPLTGSSVSSNSHSIPIPPSQTLITFRHVLQYYWRGINHNITPPTPPQIWLAENVYPLVSPMRMICFTVSQTSFMFLTTAYERFKKHLLLKSVGEFVVMRVMSLLISGIEQKQRDGSFDVAALITCLCLAADSLCIIMLMKPGHHYSLLDAALTLTLHLGLDGEGIYAITADAFVFVMLAIKNLVWHHIAHMHARDEEHLQLVWFHSHHLHNLSSV</sequence>
<dbReference type="OrthoDB" id="1416326at2759"/>
<keyword evidence="2" id="KW-0812">Transmembrane</keyword>
<feature type="region of interest" description="Disordered" evidence="1">
    <location>
        <begin position="1"/>
        <end position="42"/>
    </location>
</feature>
<feature type="transmembrane region" description="Helical" evidence="2">
    <location>
        <begin position="146"/>
        <end position="168"/>
    </location>
</feature>
<protein>
    <submittedName>
        <fullName evidence="3">Uncharacterized protein</fullName>
    </submittedName>
</protein>
<proteinExistence type="predicted"/>
<keyword evidence="2" id="KW-1133">Transmembrane helix</keyword>
<dbReference type="EMBL" id="QJKJ01013278">
    <property type="protein sequence ID" value="RDX66775.1"/>
    <property type="molecule type" value="Genomic_DNA"/>
</dbReference>
<evidence type="ECO:0000256" key="1">
    <source>
        <dbReference type="SAM" id="MobiDB-lite"/>
    </source>
</evidence>
<keyword evidence="2" id="KW-0472">Membrane</keyword>
<accession>A0A371EL41</accession>
<keyword evidence="4" id="KW-1185">Reference proteome</keyword>
<gene>
    <name evidence="3" type="ORF">CR513_54421</name>
</gene>
<feature type="non-terminal residue" evidence="3">
    <location>
        <position position="1"/>
    </location>
</feature>
<organism evidence="3 4">
    <name type="scientific">Mucuna pruriens</name>
    <name type="common">Velvet bean</name>
    <name type="synonym">Dolichos pruriens</name>
    <dbReference type="NCBI Taxonomy" id="157652"/>
    <lineage>
        <taxon>Eukaryota</taxon>
        <taxon>Viridiplantae</taxon>
        <taxon>Streptophyta</taxon>
        <taxon>Embryophyta</taxon>
        <taxon>Tracheophyta</taxon>
        <taxon>Spermatophyta</taxon>
        <taxon>Magnoliopsida</taxon>
        <taxon>eudicotyledons</taxon>
        <taxon>Gunneridae</taxon>
        <taxon>Pentapetalae</taxon>
        <taxon>rosids</taxon>
        <taxon>fabids</taxon>
        <taxon>Fabales</taxon>
        <taxon>Fabaceae</taxon>
        <taxon>Papilionoideae</taxon>
        <taxon>50 kb inversion clade</taxon>
        <taxon>NPAAA clade</taxon>
        <taxon>indigoferoid/millettioid clade</taxon>
        <taxon>Phaseoleae</taxon>
        <taxon>Mucuna</taxon>
    </lineage>
</organism>
<evidence type="ECO:0000313" key="3">
    <source>
        <dbReference type="EMBL" id="RDX66775.1"/>
    </source>
</evidence>
<evidence type="ECO:0000313" key="4">
    <source>
        <dbReference type="Proteomes" id="UP000257109"/>
    </source>
</evidence>
<reference evidence="3" key="1">
    <citation type="submission" date="2018-05" db="EMBL/GenBank/DDBJ databases">
        <title>Draft genome of Mucuna pruriens seed.</title>
        <authorList>
            <person name="Nnadi N.E."/>
            <person name="Vos R."/>
            <person name="Hasami M.H."/>
            <person name="Devisetty U.K."/>
            <person name="Aguiy J.C."/>
        </authorList>
    </citation>
    <scope>NUCLEOTIDE SEQUENCE [LARGE SCALE GENOMIC DNA]</scope>
    <source>
        <strain evidence="3">JCA_2017</strain>
    </source>
</reference>
<name>A0A371EL41_MUCPR</name>